<evidence type="ECO:0000313" key="2">
    <source>
        <dbReference type="EnsemblPlants" id="Bo5g144870.1"/>
    </source>
</evidence>
<name>A0A0D3CMF5_BRAOL</name>
<feature type="compositionally biased region" description="Basic residues" evidence="1">
    <location>
        <begin position="278"/>
        <end position="298"/>
    </location>
</feature>
<dbReference type="Gene3D" id="3.80.10.10">
    <property type="entry name" value="Ribonuclease Inhibitor"/>
    <property type="match status" value="1"/>
</dbReference>
<dbReference type="EnsemblPlants" id="Bo5g144870.1">
    <property type="protein sequence ID" value="Bo5g144870.1"/>
    <property type="gene ID" value="Bo5g144870"/>
</dbReference>
<dbReference type="InterPro" id="IPR032675">
    <property type="entry name" value="LRR_dom_sf"/>
</dbReference>
<feature type="compositionally biased region" description="Basic and acidic residues" evidence="1">
    <location>
        <begin position="225"/>
        <end position="254"/>
    </location>
</feature>
<dbReference type="SMART" id="SM00368">
    <property type="entry name" value="LRR_RI"/>
    <property type="match status" value="3"/>
</dbReference>
<dbReference type="AlphaFoldDB" id="A0A0D3CMF5"/>
<feature type="compositionally biased region" description="Basic and acidic residues" evidence="1">
    <location>
        <begin position="1"/>
        <end position="13"/>
    </location>
</feature>
<evidence type="ECO:0000313" key="3">
    <source>
        <dbReference type="Proteomes" id="UP000032141"/>
    </source>
</evidence>
<proteinExistence type="predicted"/>
<feature type="compositionally biased region" description="Basic and acidic residues" evidence="1">
    <location>
        <begin position="132"/>
        <end position="151"/>
    </location>
</feature>
<dbReference type="HOGENOM" id="CLU_491235_0_0_1"/>
<feature type="region of interest" description="Disordered" evidence="1">
    <location>
        <begin position="205"/>
        <end position="302"/>
    </location>
</feature>
<feature type="compositionally biased region" description="Basic and acidic residues" evidence="1">
    <location>
        <begin position="42"/>
        <end position="56"/>
    </location>
</feature>
<protein>
    <submittedName>
        <fullName evidence="2">Uncharacterized protein</fullName>
    </submittedName>
</protein>
<dbReference type="STRING" id="109376.A0A0D3CMF5"/>
<sequence>MSDHVERRYEHQPRNAPRLEWQPVRAAERRTDIQARPVVGQENERDAVPETEEERRRRIKGKSIVGTTCEKEDNQGPMRVASGVLKISEPIPMQIPENQVYVEKGGAKSNIEKANEVLQKSSINVDLSSPGIRDKREQEIAKGKTGHGDKETTEDDQQLMSEEEINQMMDQYASVNLYMDEEMLEDDDLLDESMEEDVVIPETQEVAKQTQQEKRGEDQALGGVGKEKEKIERAGTKASEELDRSKRGPPEKQQHTITNKRRGMRSPDPKGIAASRKLASRGRVSPKGKQAKQGRLHPGRVSGATVVPRIERRTLLVNMRNKTKELEVKMAETSLTKKEAMKENESESTCPDMKLRVPVSKSFSSFNFMTIINLSYTNLENEGAIALVNALENSAPSLKAIEVAGNNITYEAAPDISACLAAKRHLKRLNLSNNDLKDEGCFEIAYIMEPLEVKYVDMSNNNLTREGALSLALVAVKKEGFEMLNIDGNTISFEGIEEIMEIFKNCPKLLGPFDENDPYEGDEDDVDDDDDDQEWESESLHEDFEDEFVSVFYFY</sequence>
<dbReference type="PANTHER" id="PTHR46761">
    <property type="entry name" value="RAN GTPASE-ACTIVATING PROTEIN 1"/>
    <property type="match status" value="1"/>
</dbReference>
<dbReference type="InterPro" id="IPR045203">
    <property type="entry name" value="RanGAP1/2"/>
</dbReference>
<dbReference type="Gramene" id="Bo5g144870.1">
    <property type="protein sequence ID" value="Bo5g144870.1"/>
    <property type="gene ID" value="Bo5g144870"/>
</dbReference>
<dbReference type="Pfam" id="PF13516">
    <property type="entry name" value="LRR_6"/>
    <property type="match status" value="3"/>
</dbReference>
<dbReference type="GO" id="GO:0005096">
    <property type="term" value="F:GTPase activator activity"/>
    <property type="evidence" value="ECO:0007669"/>
    <property type="project" value="InterPro"/>
</dbReference>
<keyword evidence="3" id="KW-1185">Reference proteome</keyword>
<feature type="region of interest" description="Disordered" evidence="1">
    <location>
        <begin position="128"/>
        <end position="157"/>
    </location>
</feature>
<organism evidence="2 3">
    <name type="scientific">Brassica oleracea var. oleracea</name>
    <dbReference type="NCBI Taxonomy" id="109376"/>
    <lineage>
        <taxon>Eukaryota</taxon>
        <taxon>Viridiplantae</taxon>
        <taxon>Streptophyta</taxon>
        <taxon>Embryophyta</taxon>
        <taxon>Tracheophyta</taxon>
        <taxon>Spermatophyta</taxon>
        <taxon>Magnoliopsida</taxon>
        <taxon>eudicotyledons</taxon>
        <taxon>Gunneridae</taxon>
        <taxon>Pentapetalae</taxon>
        <taxon>rosids</taxon>
        <taxon>malvids</taxon>
        <taxon>Brassicales</taxon>
        <taxon>Brassicaceae</taxon>
        <taxon>Brassiceae</taxon>
        <taxon>Brassica</taxon>
    </lineage>
</organism>
<dbReference type="SUPFAM" id="SSF52047">
    <property type="entry name" value="RNI-like"/>
    <property type="match status" value="1"/>
</dbReference>
<dbReference type="eggNOG" id="KOG1909">
    <property type="taxonomic scope" value="Eukaryota"/>
</dbReference>
<dbReference type="InterPro" id="IPR001611">
    <property type="entry name" value="Leu-rich_rpt"/>
</dbReference>
<feature type="region of interest" description="Disordered" evidence="1">
    <location>
        <begin position="1"/>
        <end position="75"/>
    </location>
</feature>
<feature type="region of interest" description="Disordered" evidence="1">
    <location>
        <begin position="514"/>
        <end position="540"/>
    </location>
</feature>
<dbReference type="PANTHER" id="PTHR46761:SF3">
    <property type="entry name" value="(RAPE) HYPOTHETICAL PROTEIN"/>
    <property type="match status" value="1"/>
</dbReference>
<reference evidence="2" key="2">
    <citation type="submission" date="2015-03" db="UniProtKB">
        <authorList>
            <consortium name="EnsemblPlants"/>
        </authorList>
    </citation>
    <scope>IDENTIFICATION</scope>
</reference>
<dbReference type="Proteomes" id="UP000032141">
    <property type="component" value="Chromosome C5"/>
</dbReference>
<reference evidence="2 3" key="1">
    <citation type="journal article" date="2014" name="Genome Biol.">
        <title>Transcriptome and methylome profiling reveals relics of genome dominance in the mesopolyploid Brassica oleracea.</title>
        <authorList>
            <person name="Parkin I.A."/>
            <person name="Koh C."/>
            <person name="Tang H."/>
            <person name="Robinson S.J."/>
            <person name="Kagale S."/>
            <person name="Clarke W.E."/>
            <person name="Town C.D."/>
            <person name="Nixon J."/>
            <person name="Krishnakumar V."/>
            <person name="Bidwell S.L."/>
            <person name="Denoeud F."/>
            <person name="Belcram H."/>
            <person name="Links M.G."/>
            <person name="Just J."/>
            <person name="Clarke C."/>
            <person name="Bender T."/>
            <person name="Huebert T."/>
            <person name="Mason A.S."/>
            <person name="Pires J.C."/>
            <person name="Barker G."/>
            <person name="Moore J."/>
            <person name="Walley P.G."/>
            <person name="Manoli S."/>
            <person name="Batley J."/>
            <person name="Edwards D."/>
            <person name="Nelson M.N."/>
            <person name="Wang X."/>
            <person name="Paterson A.H."/>
            <person name="King G."/>
            <person name="Bancroft I."/>
            <person name="Chalhoub B."/>
            <person name="Sharpe A.G."/>
        </authorList>
    </citation>
    <scope>NUCLEOTIDE SEQUENCE</scope>
    <source>
        <strain evidence="2 3">cv. TO1000</strain>
    </source>
</reference>
<accession>A0A0D3CMF5</accession>
<evidence type="ECO:0000256" key="1">
    <source>
        <dbReference type="SAM" id="MobiDB-lite"/>
    </source>
</evidence>